<dbReference type="HOGENOM" id="CLU_2949627_0_0_6"/>
<feature type="transmembrane region" description="Helical" evidence="1">
    <location>
        <begin position="20"/>
        <end position="40"/>
    </location>
</feature>
<keyword evidence="1" id="KW-0812">Transmembrane</keyword>
<dbReference type="AlphaFoldDB" id="A0A059ZWL2"/>
<protein>
    <submittedName>
        <fullName evidence="2">Uncharacterized protein</fullName>
    </submittedName>
</protein>
<keyword evidence="1" id="KW-1133">Transmembrane helix</keyword>
<evidence type="ECO:0000313" key="3">
    <source>
        <dbReference type="Proteomes" id="UP000005522"/>
    </source>
</evidence>
<gene>
    <name evidence="2" type="ORF">Acaty_c0478</name>
</gene>
<evidence type="ECO:0000313" key="2">
    <source>
        <dbReference type="EMBL" id="AIA54366.1"/>
    </source>
</evidence>
<organism evidence="2 3">
    <name type="scientific">Acidithiobacillus caldus (strain ATCC 51756 / DSM 8584 / KU)</name>
    <dbReference type="NCBI Taxonomy" id="637389"/>
    <lineage>
        <taxon>Bacteria</taxon>
        <taxon>Pseudomonadati</taxon>
        <taxon>Pseudomonadota</taxon>
        <taxon>Acidithiobacillia</taxon>
        <taxon>Acidithiobacillales</taxon>
        <taxon>Acidithiobacillaceae</taxon>
        <taxon>Acidithiobacillus</taxon>
    </lineage>
</organism>
<dbReference type="GeneID" id="92930490"/>
<evidence type="ECO:0000256" key="1">
    <source>
        <dbReference type="SAM" id="Phobius"/>
    </source>
</evidence>
<dbReference type="EMBL" id="CP005986">
    <property type="protein sequence ID" value="AIA54366.1"/>
    <property type="molecule type" value="Genomic_DNA"/>
</dbReference>
<name>A0A059ZWL2_ACICK</name>
<accession>A0A059ZWL2</accession>
<reference evidence="2 3" key="1">
    <citation type="journal article" date="2009" name="J. Bacteriol.">
        <title>Draft genome sequence of the extremely acidophilic bacterium Acidithiobacillus caldus ATCC 51756 reveals metabolic versatility in the genus Acidithiobacillus.</title>
        <authorList>
            <person name="Valdes J."/>
            <person name="Quatrini R."/>
            <person name="Hallberg K."/>
            <person name="Dopson M."/>
            <person name="Valenzuela P.D."/>
            <person name="Holmes D.S."/>
        </authorList>
    </citation>
    <scope>NUCLEOTIDE SEQUENCE [LARGE SCALE GENOMIC DNA]</scope>
    <source>
        <strain evidence="3">ATCC 51756 / DSM 8584 / KU</strain>
    </source>
</reference>
<dbReference type="Proteomes" id="UP000005522">
    <property type="component" value="Chromosome"/>
</dbReference>
<proteinExistence type="predicted"/>
<keyword evidence="1" id="KW-0472">Membrane</keyword>
<dbReference type="KEGG" id="acz:Acaty_c0478"/>
<sequence>MTDPRAEYSRQPSSRGREILAVVVLLLVFALAYMLLHAWLVQVPDHPDPHPLHVIAPSR</sequence>
<dbReference type="RefSeq" id="WP_004870580.1">
    <property type="nucleotide sequence ID" value="NZ_CP005986.1"/>
</dbReference>